<feature type="transmembrane region" description="Helical" evidence="1">
    <location>
        <begin position="168"/>
        <end position="184"/>
    </location>
</feature>
<dbReference type="AlphaFoldDB" id="X6LPD7"/>
<sequence length="251" mass="29917">RINSFGFLQGQELMDSSQPTNSVYFPHLIFQEWLAAYYLVNCLYESNETKEHEQVCSILVNQQLTPKYSAMIPFMAGILYGNIENKKVHHDQVYYIFGNCCIHRHFKLFQFIKPLDNVMKLYLPNFQYLFIILIFIYVSSIKLRFFFKKSKLLATFSAFQRNYINIQLCYIVKNIKILFYYYFLKDINISLDLHCSTNLLSISIVSIDISNSFFYILHCYCKKAYRKSTLQKCLFFKNVDDNFPINNNFNK</sequence>
<feature type="non-terminal residue" evidence="2">
    <location>
        <position position="1"/>
    </location>
</feature>
<dbReference type="OrthoDB" id="427518at2759"/>
<evidence type="ECO:0000313" key="3">
    <source>
        <dbReference type="Proteomes" id="UP000023152"/>
    </source>
</evidence>
<reference evidence="2 3" key="1">
    <citation type="journal article" date="2013" name="Curr. Biol.">
        <title>The Genome of the Foraminiferan Reticulomyxa filosa.</title>
        <authorList>
            <person name="Glockner G."/>
            <person name="Hulsmann N."/>
            <person name="Schleicher M."/>
            <person name="Noegel A.A."/>
            <person name="Eichinger L."/>
            <person name="Gallinger C."/>
            <person name="Pawlowski J."/>
            <person name="Sierra R."/>
            <person name="Euteneuer U."/>
            <person name="Pillet L."/>
            <person name="Moustafa A."/>
            <person name="Platzer M."/>
            <person name="Groth M."/>
            <person name="Szafranski K."/>
            <person name="Schliwa M."/>
        </authorList>
    </citation>
    <scope>NUCLEOTIDE SEQUENCE [LARGE SCALE GENOMIC DNA]</scope>
</reference>
<gene>
    <name evidence="2" type="ORF">RFI_34408</name>
</gene>
<accession>X6LPD7</accession>
<evidence type="ECO:0000313" key="2">
    <source>
        <dbReference type="EMBL" id="ETO03002.1"/>
    </source>
</evidence>
<protein>
    <submittedName>
        <fullName evidence="2">Uncharacterized protein</fullName>
    </submittedName>
</protein>
<feature type="transmembrane region" description="Helical" evidence="1">
    <location>
        <begin position="126"/>
        <end position="147"/>
    </location>
</feature>
<organism evidence="2 3">
    <name type="scientific">Reticulomyxa filosa</name>
    <dbReference type="NCBI Taxonomy" id="46433"/>
    <lineage>
        <taxon>Eukaryota</taxon>
        <taxon>Sar</taxon>
        <taxon>Rhizaria</taxon>
        <taxon>Retaria</taxon>
        <taxon>Foraminifera</taxon>
        <taxon>Monothalamids</taxon>
        <taxon>Reticulomyxidae</taxon>
        <taxon>Reticulomyxa</taxon>
    </lineage>
</organism>
<name>X6LPD7_RETFI</name>
<keyword evidence="1" id="KW-0472">Membrane</keyword>
<keyword evidence="3" id="KW-1185">Reference proteome</keyword>
<feature type="transmembrane region" description="Helical" evidence="1">
    <location>
        <begin position="196"/>
        <end position="217"/>
    </location>
</feature>
<keyword evidence="1" id="KW-1133">Transmembrane helix</keyword>
<proteinExistence type="predicted"/>
<dbReference type="Proteomes" id="UP000023152">
    <property type="component" value="Unassembled WGS sequence"/>
</dbReference>
<evidence type="ECO:0000256" key="1">
    <source>
        <dbReference type="SAM" id="Phobius"/>
    </source>
</evidence>
<keyword evidence="1" id="KW-0812">Transmembrane</keyword>
<dbReference type="EMBL" id="ASPP01034389">
    <property type="protein sequence ID" value="ETO03002.1"/>
    <property type="molecule type" value="Genomic_DNA"/>
</dbReference>
<comment type="caution">
    <text evidence="2">The sequence shown here is derived from an EMBL/GenBank/DDBJ whole genome shotgun (WGS) entry which is preliminary data.</text>
</comment>